<reference evidence="3" key="1">
    <citation type="submission" date="2015-09" db="EMBL/GenBank/DDBJ databases">
        <authorList>
            <consortium name="Pathogen Informatics"/>
        </authorList>
    </citation>
    <scope>NUCLEOTIDE SEQUENCE [LARGE SCALE GENOMIC DNA]</scope>
    <source>
        <strain evidence="3">Lake Konstanz</strain>
    </source>
</reference>
<feature type="compositionally biased region" description="Low complexity" evidence="1">
    <location>
        <begin position="1"/>
        <end position="16"/>
    </location>
</feature>
<evidence type="ECO:0000256" key="1">
    <source>
        <dbReference type="SAM" id="MobiDB-lite"/>
    </source>
</evidence>
<sequence>MALASRGGSGLSSDDAGNNRHRKSAKVNGELNNLQHQAPSEIVTPFPRATPQRGTELYTLLQHTKIDARTTSSKK</sequence>
<dbReference type="Proteomes" id="UP000051952">
    <property type="component" value="Unassembled WGS sequence"/>
</dbReference>
<dbReference type="EMBL" id="CYKH01001400">
    <property type="protein sequence ID" value="CUG86888.1"/>
    <property type="molecule type" value="Genomic_DNA"/>
</dbReference>
<keyword evidence="3" id="KW-1185">Reference proteome</keyword>
<evidence type="ECO:0000313" key="3">
    <source>
        <dbReference type="Proteomes" id="UP000051952"/>
    </source>
</evidence>
<gene>
    <name evidence="2" type="ORF">BSAL_07215</name>
</gene>
<protein>
    <submittedName>
        <fullName evidence="2">Uncharacterized protein</fullName>
    </submittedName>
</protein>
<proteinExistence type="predicted"/>
<organism evidence="2 3">
    <name type="scientific">Bodo saltans</name>
    <name type="common">Flagellated protozoan</name>
    <dbReference type="NCBI Taxonomy" id="75058"/>
    <lineage>
        <taxon>Eukaryota</taxon>
        <taxon>Discoba</taxon>
        <taxon>Euglenozoa</taxon>
        <taxon>Kinetoplastea</taxon>
        <taxon>Metakinetoplastina</taxon>
        <taxon>Eubodonida</taxon>
        <taxon>Bodonidae</taxon>
        <taxon>Bodo</taxon>
    </lineage>
</organism>
<evidence type="ECO:0000313" key="2">
    <source>
        <dbReference type="EMBL" id="CUG86888.1"/>
    </source>
</evidence>
<feature type="region of interest" description="Disordered" evidence="1">
    <location>
        <begin position="1"/>
        <end position="50"/>
    </location>
</feature>
<name>A0A0S4J9G7_BODSA</name>
<accession>A0A0S4J9G7</accession>
<dbReference type="VEuPathDB" id="TriTrypDB:BSAL_07215"/>
<dbReference type="AlphaFoldDB" id="A0A0S4J9G7"/>